<feature type="compositionally biased region" description="Low complexity" evidence="3">
    <location>
        <begin position="260"/>
        <end position="270"/>
    </location>
</feature>
<dbReference type="PROSITE" id="PS50084">
    <property type="entry name" value="KH_TYPE_1"/>
    <property type="match status" value="3"/>
</dbReference>
<evidence type="ECO:0000256" key="2">
    <source>
        <dbReference type="PROSITE-ProRule" id="PRU00117"/>
    </source>
</evidence>
<proteinExistence type="predicted"/>
<gene>
    <name evidence="5" type="ORF">AK812_SmicGene31116</name>
</gene>
<evidence type="ECO:0000256" key="1">
    <source>
        <dbReference type="ARBA" id="ARBA00022737"/>
    </source>
</evidence>
<evidence type="ECO:0000313" key="6">
    <source>
        <dbReference type="Proteomes" id="UP000186817"/>
    </source>
</evidence>
<feature type="compositionally biased region" description="Low complexity" evidence="3">
    <location>
        <begin position="278"/>
        <end position="287"/>
    </location>
</feature>
<accession>A0A1Q9CXK4</accession>
<protein>
    <recommendedName>
        <fullName evidence="4">K Homology domain-containing protein</fullName>
    </recommendedName>
</protein>
<dbReference type="SMART" id="SM00322">
    <property type="entry name" value="KH"/>
    <property type="match status" value="2"/>
</dbReference>
<dbReference type="InterPro" id="IPR004087">
    <property type="entry name" value="KH_dom"/>
</dbReference>
<keyword evidence="2" id="KW-0694">RNA-binding</keyword>
<feature type="domain" description="K Homology" evidence="4">
    <location>
        <begin position="113"/>
        <end position="185"/>
    </location>
</feature>
<dbReference type="GO" id="GO:0003723">
    <property type="term" value="F:RNA binding"/>
    <property type="evidence" value="ECO:0007669"/>
    <property type="project" value="UniProtKB-UniRule"/>
</dbReference>
<dbReference type="Proteomes" id="UP000186817">
    <property type="component" value="Unassembled WGS sequence"/>
</dbReference>
<evidence type="ECO:0000259" key="4">
    <source>
        <dbReference type="SMART" id="SM00322"/>
    </source>
</evidence>
<name>A0A1Q9CXK4_SYMMI</name>
<evidence type="ECO:0000313" key="5">
    <source>
        <dbReference type="EMBL" id="OLP87656.1"/>
    </source>
</evidence>
<keyword evidence="6" id="KW-1185">Reference proteome</keyword>
<dbReference type="OrthoDB" id="442947at2759"/>
<sequence>MADTEAEEEGAKAVEQTPEELPRVPCHLFLPVVPAARVIGKRGANIKEIREKSGAMVKILQKELPQEMQRREDRVAAISGEPTAVREAILGVLERVFDRSGLPDTADASVRDRGYIVEVLVPEKCGSHLIGQKGERVKTLCQETKCDIRVGQDPVCGLEQKKVRISASNIQEASSAVWRILEVLGELVSGSYQSWREEPGAGGHNVSDTEINRQERVAGQKSAHAPSHLFATTVNDVAKPWKPRLRHQAPDTPPTEAPSTALTPEPAPQTEETEPVEVVEAPTSSSTAERIWTAFPRKEDITVGTEMGRISPFSVGYACVEMGDKQPEGRTKDILLSRVWQQVKVNADAKACYLGHEFPIVVFRARAADGREQLFTTQPWKLYCLQRAAVARRHLKPVIQPRFLLEAAEIEDILGSVKFPKISMKFALSAPMVTGPKNTSPGRRSCVPRRDTPEATDGCCTQKVFCWAGKLSESELQGGVLKVPEHFDLRESGGFSAGPGASLFSAPRPARDRDKKEVPVRLLIAKEDAAWIVGKRGNKIARLRDHAKVRLEVVGVLFVKTPDYFCL</sequence>
<organism evidence="5 6">
    <name type="scientific">Symbiodinium microadriaticum</name>
    <name type="common">Dinoflagellate</name>
    <name type="synonym">Zooxanthella microadriatica</name>
    <dbReference type="NCBI Taxonomy" id="2951"/>
    <lineage>
        <taxon>Eukaryota</taxon>
        <taxon>Sar</taxon>
        <taxon>Alveolata</taxon>
        <taxon>Dinophyceae</taxon>
        <taxon>Suessiales</taxon>
        <taxon>Symbiodiniaceae</taxon>
        <taxon>Symbiodinium</taxon>
    </lineage>
</organism>
<dbReference type="EMBL" id="LSRX01000850">
    <property type="protein sequence ID" value="OLP87656.1"/>
    <property type="molecule type" value="Genomic_DNA"/>
</dbReference>
<dbReference type="Gene3D" id="3.30.1370.10">
    <property type="entry name" value="K Homology domain, type 1"/>
    <property type="match status" value="2"/>
</dbReference>
<dbReference type="SUPFAM" id="SSF54791">
    <property type="entry name" value="Eukaryotic type KH-domain (KH-domain type I)"/>
    <property type="match status" value="2"/>
</dbReference>
<dbReference type="Pfam" id="PF00013">
    <property type="entry name" value="KH_1"/>
    <property type="match status" value="2"/>
</dbReference>
<comment type="caution">
    <text evidence="5">The sequence shown here is derived from an EMBL/GenBank/DDBJ whole genome shotgun (WGS) entry which is preliminary data.</text>
</comment>
<dbReference type="InterPro" id="IPR004088">
    <property type="entry name" value="KH_dom_type_1"/>
</dbReference>
<dbReference type="InterPro" id="IPR036612">
    <property type="entry name" value="KH_dom_type_1_sf"/>
</dbReference>
<dbReference type="PANTHER" id="PTHR10288">
    <property type="entry name" value="KH DOMAIN CONTAINING RNA BINDING PROTEIN"/>
    <property type="match status" value="1"/>
</dbReference>
<evidence type="ECO:0000256" key="3">
    <source>
        <dbReference type="SAM" id="MobiDB-lite"/>
    </source>
</evidence>
<feature type="domain" description="K Homology" evidence="4">
    <location>
        <begin position="22"/>
        <end position="97"/>
    </location>
</feature>
<keyword evidence="1" id="KW-0677">Repeat</keyword>
<reference evidence="5 6" key="1">
    <citation type="submission" date="2016-02" db="EMBL/GenBank/DDBJ databases">
        <title>Genome analysis of coral dinoflagellate symbionts highlights evolutionary adaptations to a symbiotic lifestyle.</title>
        <authorList>
            <person name="Aranda M."/>
            <person name="Li Y."/>
            <person name="Liew Y.J."/>
            <person name="Baumgarten S."/>
            <person name="Simakov O."/>
            <person name="Wilson M."/>
            <person name="Piel J."/>
            <person name="Ashoor H."/>
            <person name="Bougouffa S."/>
            <person name="Bajic V.B."/>
            <person name="Ryu T."/>
            <person name="Ravasi T."/>
            <person name="Bayer T."/>
            <person name="Micklem G."/>
            <person name="Kim H."/>
            <person name="Bhak J."/>
            <person name="Lajeunesse T.C."/>
            <person name="Voolstra C.R."/>
        </authorList>
    </citation>
    <scope>NUCLEOTIDE SEQUENCE [LARGE SCALE GENOMIC DNA]</scope>
    <source>
        <strain evidence="5 6">CCMP2467</strain>
    </source>
</reference>
<feature type="region of interest" description="Disordered" evidence="3">
    <location>
        <begin position="237"/>
        <end position="287"/>
    </location>
</feature>
<dbReference type="AlphaFoldDB" id="A0A1Q9CXK4"/>
<dbReference type="CDD" id="cd00105">
    <property type="entry name" value="KH-I"/>
    <property type="match status" value="1"/>
</dbReference>